<evidence type="ECO:0000313" key="6">
    <source>
        <dbReference type="Proteomes" id="UP000017081"/>
    </source>
</evidence>
<dbReference type="HOGENOM" id="CLU_032885_0_0_0"/>
<dbReference type="PANTHER" id="PTHR30185:SF18">
    <property type="entry name" value="TRANSCRIPTIONAL REGULATOR MTLR"/>
    <property type="match status" value="1"/>
</dbReference>
<dbReference type="STRING" id="1319815.HMPREF0202_01780"/>
<dbReference type="InterPro" id="IPR050661">
    <property type="entry name" value="BglG_antiterminators"/>
</dbReference>
<dbReference type="RefSeq" id="WP_023051316.1">
    <property type="nucleotide sequence ID" value="NZ_CP173062.2"/>
</dbReference>
<evidence type="ECO:0000259" key="4">
    <source>
        <dbReference type="Pfam" id="PF05043"/>
    </source>
</evidence>
<proteinExistence type="predicted"/>
<evidence type="ECO:0000256" key="3">
    <source>
        <dbReference type="SAM" id="Coils"/>
    </source>
</evidence>
<keyword evidence="2" id="KW-0804">Transcription</keyword>
<evidence type="ECO:0000256" key="1">
    <source>
        <dbReference type="ARBA" id="ARBA00023015"/>
    </source>
</evidence>
<keyword evidence="3" id="KW-0175">Coiled coil</keyword>
<name>U7VA58_9FUSO</name>
<dbReference type="AlphaFoldDB" id="U7VA58"/>
<sequence>MSLKRKELEVLKLVNAGKTVDEILFQMETSERNLRYIIDNLNFYLKKILDKWIEKDRKKLLIHLSESELDRFYKEVYKSYYTLEQEERAEFILMTFLFVKDVRLSFIEEKLEITRATLKKDIEFLNENLKRYSLKLESEKNRFSIVGNEKKLRHLKALKYLEYCNLEITPLDLNYIFQNIDDEMLKELEIVILDIGRKFSVEFKEDFVKLMKIFLYVSLERVKEGHIINRKANYEFLVNTSHYEIAKDSLGKYLDTDLSYELVHITEYFISGGVTENIEELKESVEKYLLGLTTLLEKTFSDSLDYKELHSKLLGYLIPAIYRLRNNFSIKEFGERDEFFSLVESYSKDEKYLPEKLTENEIFHIAKEIRTYMENEKNRVISLKTLLEIVNRNSEVVNSEKLIKELLEVYGNVIKKDF</sequence>
<organism evidence="5 6">
    <name type="scientific">Cetobacterium somerae ATCC BAA-474</name>
    <dbReference type="NCBI Taxonomy" id="1319815"/>
    <lineage>
        <taxon>Bacteria</taxon>
        <taxon>Fusobacteriati</taxon>
        <taxon>Fusobacteriota</taxon>
        <taxon>Fusobacteriia</taxon>
        <taxon>Fusobacteriales</taxon>
        <taxon>Fusobacteriaceae</taxon>
        <taxon>Cetobacterium</taxon>
    </lineage>
</organism>
<dbReference type="InterPro" id="IPR007737">
    <property type="entry name" value="Mga_HTH"/>
</dbReference>
<feature type="coiled-coil region" evidence="3">
    <location>
        <begin position="108"/>
        <end position="142"/>
    </location>
</feature>
<evidence type="ECO:0000313" key="5">
    <source>
        <dbReference type="EMBL" id="ERT68391.1"/>
    </source>
</evidence>
<gene>
    <name evidence="5" type="ORF">HMPREF0202_01780</name>
</gene>
<reference evidence="5 6" key="1">
    <citation type="submission" date="2013-08" db="EMBL/GenBank/DDBJ databases">
        <authorList>
            <person name="Weinstock G."/>
            <person name="Sodergren E."/>
            <person name="Wylie T."/>
            <person name="Fulton L."/>
            <person name="Fulton R."/>
            <person name="Fronick C."/>
            <person name="O'Laughlin M."/>
            <person name="Godfrey J."/>
            <person name="Miner T."/>
            <person name="Herter B."/>
            <person name="Appelbaum E."/>
            <person name="Cordes M."/>
            <person name="Lek S."/>
            <person name="Wollam A."/>
            <person name="Pepin K.H."/>
            <person name="Palsikar V.B."/>
            <person name="Mitreva M."/>
            <person name="Wilson R.K."/>
        </authorList>
    </citation>
    <scope>NUCLEOTIDE SEQUENCE [LARGE SCALE GENOMIC DNA]</scope>
    <source>
        <strain evidence="5 6">ATCC BAA-474</strain>
    </source>
</reference>
<dbReference type="PANTHER" id="PTHR30185">
    <property type="entry name" value="CRYPTIC BETA-GLUCOSIDE BGL OPERON ANTITERMINATOR"/>
    <property type="match status" value="1"/>
</dbReference>
<keyword evidence="1" id="KW-0805">Transcription regulation</keyword>
<evidence type="ECO:0000256" key="2">
    <source>
        <dbReference type="ARBA" id="ARBA00023163"/>
    </source>
</evidence>
<keyword evidence="6" id="KW-1185">Reference proteome</keyword>
<feature type="domain" description="Mga helix-turn-helix" evidence="4">
    <location>
        <begin position="87"/>
        <end position="154"/>
    </location>
</feature>
<accession>U7VA58</accession>
<dbReference type="EMBL" id="AXZF01000067">
    <property type="protein sequence ID" value="ERT68391.1"/>
    <property type="molecule type" value="Genomic_DNA"/>
</dbReference>
<comment type="caution">
    <text evidence="5">The sequence shown here is derived from an EMBL/GenBank/DDBJ whole genome shotgun (WGS) entry which is preliminary data.</text>
</comment>
<dbReference type="Proteomes" id="UP000017081">
    <property type="component" value="Unassembled WGS sequence"/>
</dbReference>
<dbReference type="Pfam" id="PF05043">
    <property type="entry name" value="Mga"/>
    <property type="match status" value="1"/>
</dbReference>
<protein>
    <recommendedName>
        <fullName evidence="4">Mga helix-turn-helix domain-containing protein</fullName>
    </recommendedName>
</protein>
<dbReference type="eggNOG" id="COG3711">
    <property type="taxonomic scope" value="Bacteria"/>
</dbReference>